<accession>A0A2R8BFB8</accession>
<keyword evidence="1" id="KW-0597">Phosphoprotein</keyword>
<dbReference type="InterPro" id="IPR050595">
    <property type="entry name" value="Bact_response_regulator"/>
</dbReference>
<dbReference type="OrthoDB" id="7874292at2"/>
<evidence type="ECO:0000313" key="4">
    <source>
        <dbReference type="EMBL" id="SPH21804.1"/>
    </source>
</evidence>
<name>A0A2R8BFB8_9RHOB</name>
<keyword evidence="5" id="KW-1185">Reference proteome</keyword>
<dbReference type="RefSeq" id="WP_108828846.1">
    <property type="nucleotide sequence ID" value="NZ_OMOR01000001.1"/>
</dbReference>
<reference evidence="4 5" key="1">
    <citation type="submission" date="2018-03" db="EMBL/GenBank/DDBJ databases">
        <authorList>
            <person name="Keele B.F."/>
        </authorList>
    </citation>
    <scope>NUCLEOTIDE SEQUENCE [LARGE SCALE GENOMIC DNA]</scope>
    <source>
        <strain evidence="4 5">CECT 8599</strain>
    </source>
</reference>
<gene>
    <name evidence="4" type="ORF">ASD8599_02553</name>
</gene>
<organism evidence="4 5">
    <name type="scientific">Ascidiaceihabitans donghaensis</name>
    <dbReference type="NCBI Taxonomy" id="1510460"/>
    <lineage>
        <taxon>Bacteria</taxon>
        <taxon>Pseudomonadati</taxon>
        <taxon>Pseudomonadota</taxon>
        <taxon>Alphaproteobacteria</taxon>
        <taxon>Rhodobacterales</taxon>
        <taxon>Paracoccaceae</taxon>
        <taxon>Ascidiaceihabitans</taxon>
    </lineage>
</organism>
<protein>
    <recommendedName>
        <fullName evidence="3">Response regulatory domain-containing protein</fullName>
    </recommendedName>
</protein>
<dbReference type="AlphaFoldDB" id="A0A2R8BFB8"/>
<dbReference type="SUPFAM" id="SSF52172">
    <property type="entry name" value="CheY-like"/>
    <property type="match status" value="1"/>
</dbReference>
<evidence type="ECO:0000313" key="5">
    <source>
        <dbReference type="Proteomes" id="UP000244880"/>
    </source>
</evidence>
<sequence length="131" mass="14616">MKCLIVEDDPQLCDILRALMEEMGHDAVCVHSIAAAMRKLACAKYELVVMEYQMPDGTTERLSDHVSMFCPNSRVIMITGNPVFIHGEHSVFTPGVDWLLRKPLPTRDLEALVSYAAKDVDHCPTAMMALP</sequence>
<dbReference type="EMBL" id="OMOR01000001">
    <property type="protein sequence ID" value="SPH21804.1"/>
    <property type="molecule type" value="Genomic_DNA"/>
</dbReference>
<dbReference type="InterPro" id="IPR001789">
    <property type="entry name" value="Sig_transdc_resp-reg_receiver"/>
</dbReference>
<evidence type="ECO:0000256" key="1">
    <source>
        <dbReference type="ARBA" id="ARBA00022553"/>
    </source>
</evidence>
<dbReference type="GO" id="GO:0000160">
    <property type="term" value="P:phosphorelay signal transduction system"/>
    <property type="evidence" value="ECO:0007669"/>
    <property type="project" value="InterPro"/>
</dbReference>
<dbReference type="Proteomes" id="UP000244880">
    <property type="component" value="Unassembled WGS sequence"/>
</dbReference>
<dbReference type="InterPro" id="IPR011006">
    <property type="entry name" value="CheY-like_superfamily"/>
</dbReference>
<feature type="domain" description="Response regulatory" evidence="3">
    <location>
        <begin position="2"/>
        <end position="117"/>
    </location>
</feature>
<dbReference type="CDD" id="cd00156">
    <property type="entry name" value="REC"/>
    <property type="match status" value="1"/>
</dbReference>
<proteinExistence type="predicted"/>
<dbReference type="SMART" id="SM00448">
    <property type="entry name" value="REC"/>
    <property type="match status" value="1"/>
</dbReference>
<dbReference type="PROSITE" id="PS50110">
    <property type="entry name" value="RESPONSE_REGULATORY"/>
    <property type="match status" value="1"/>
</dbReference>
<dbReference type="Gene3D" id="3.40.50.2300">
    <property type="match status" value="1"/>
</dbReference>
<evidence type="ECO:0000259" key="3">
    <source>
        <dbReference type="PROSITE" id="PS50110"/>
    </source>
</evidence>
<comment type="caution">
    <text evidence="2">Lacks conserved residue(s) required for the propagation of feature annotation.</text>
</comment>
<dbReference type="PANTHER" id="PTHR44591:SF23">
    <property type="entry name" value="CHEY SUBFAMILY"/>
    <property type="match status" value="1"/>
</dbReference>
<dbReference type="PANTHER" id="PTHR44591">
    <property type="entry name" value="STRESS RESPONSE REGULATOR PROTEIN 1"/>
    <property type="match status" value="1"/>
</dbReference>
<dbReference type="Pfam" id="PF00072">
    <property type="entry name" value="Response_reg"/>
    <property type="match status" value="1"/>
</dbReference>
<evidence type="ECO:0000256" key="2">
    <source>
        <dbReference type="PROSITE-ProRule" id="PRU00169"/>
    </source>
</evidence>